<evidence type="ECO:0000256" key="1">
    <source>
        <dbReference type="ARBA" id="ARBA00009437"/>
    </source>
</evidence>
<dbReference type="InterPro" id="IPR036388">
    <property type="entry name" value="WH-like_DNA-bd_sf"/>
</dbReference>
<dbReference type="Gene3D" id="3.40.190.290">
    <property type="match status" value="1"/>
</dbReference>
<evidence type="ECO:0000313" key="6">
    <source>
        <dbReference type="EMBL" id="GAA1704684.1"/>
    </source>
</evidence>
<dbReference type="Proteomes" id="UP001500280">
    <property type="component" value="Unassembled WGS sequence"/>
</dbReference>
<dbReference type="Pfam" id="PF00126">
    <property type="entry name" value="HTH_1"/>
    <property type="match status" value="1"/>
</dbReference>
<sequence>MSLDLLRTFLAVHRAGSITGGAQTLGLSQPTVTAQLKTLERNLGRPLFDRLPRGVRPTSAGNELARRIAEPVDVLQSLLSNELDHPAPTTLHLGGPSDFLCHQVLPALAPRIASGLQVRTTFGLPDDLLDRLQDRSLDLVISSTRPRRAGLRATPCYDETFTLVAAPNWAPASPVTTPDQLRAIPLIAYAEEAPILRRYWRTVFNTRLTRTPDLVVPDLRGALTTTLAGAGLTVLPTYLCHPHLTNGTLVPLTTPEVPPLNTLYVTTRTDSTPATTAAQEHLLAVLRAS</sequence>
<keyword evidence="7" id="KW-1185">Reference proteome</keyword>
<feature type="domain" description="HTH lysR-type" evidence="5">
    <location>
        <begin position="1"/>
        <end position="58"/>
    </location>
</feature>
<dbReference type="PRINTS" id="PR00039">
    <property type="entry name" value="HTHLYSR"/>
</dbReference>
<evidence type="ECO:0000256" key="2">
    <source>
        <dbReference type="ARBA" id="ARBA00023015"/>
    </source>
</evidence>
<organism evidence="6 7">
    <name type="scientific">Kribbella yunnanensis</name>
    <dbReference type="NCBI Taxonomy" id="190194"/>
    <lineage>
        <taxon>Bacteria</taxon>
        <taxon>Bacillati</taxon>
        <taxon>Actinomycetota</taxon>
        <taxon>Actinomycetes</taxon>
        <taxon>Propionibacteriales</taxon>
        <taxon>Kribbellaceae</taxon>
        <taxon>Kribbella</taxon>
    </lineage>
</organism>
<keyword evidence="3" id="KW-0238">DNA-binding</keyword>
<dbReference type="PANTHER" id="PTHR30126:SF39">
    <property type="entry name" value="HTH-TYPE TRANSCRIPTIONAL REGULATOR CYSL"/>
    <property type="match status" value="1"/>
</dbReference>
<dbReference type="InterPro" id="IPR036390">
    <property type="entry name" value="WH_DNA-bd_sf"/>
</dbReference>
<comment type="caution">
    <text evidence="6">The sequence shown here is derived from an EMBL/GenBank/DDBJ whole genome shotgun (WGS) entry which is preliminary data.</text>
</comment>
<dbReference type="InterPro" id="IPR000847">
    <property type="entry name" value="LysR_HTH_N"/>
</dbReference>
<dbReference type="InterPro" id="IPR005119">
    <property type="entry name" value="LysR_subst-bd"/>
</dbReference>
<dbReference type="PROSITE" id="PS50931">
    <property type="entry name" value="HTH_LYSR"/>
    <property type="match status" value="1"/>
</dbReference>
<dbReference type="SUPFAM" id="SSF53850">
    <property type="entry name" value="Periplasmic binding protein-like II"/>
    <property type="match status" value="1"/>
</dbReference>
<evidence type="ECO:0000256" key="4">
    <source>
        <dbReference type="ARBA" id="ARBA00023163"/>
    </source>
</evidence>
<dbReference type="Gene3D" id="1.10.10.10">
    <property type="entry name" value="Winged helix-like DNA-binding domain superfamily/Winged helix DNA-binding domain"/>
    <property type="match status" value="1"/>
</dbReference>
<proteinExistence type="inferred from homology"/>
<accession>A0ABN2IGI7</accession>
<dbReference type="Pfam" id="PF03466">
    <property type="entry name" value="LysR_substrate"/>
    <property type="match status" value="1"/>
</dbReference>
<name>A0ABN2IGI7_9ACTN</name>
<keyword evidence="2" id="KW-0805">Transcription regulation</keyword>
<keyword evidence="4" id="KW-0804">Transcription</keyword>
<reference evidence="6 7" key="1">
    <citation type="journal article" date="2019" name="Int. J. Syst. Evol. Microbiol.">
        <title>The Global Catalogue of Microorganisms (GCM) 10K type strain sequencing project: providing services to taxonomists for standard genome sequencing and annotation.</title>
        <authorList>
            <consortium name="The Broad Institute Genomics Platform"/>
            <consortium name="The Broad Institute Genome Sequencing Center for Infectious Disease"/>
            <person name="Wu L."/>
            <person name="Ma J."/>
        </authorList>
    </citation>
    <scope>NUCLEOTIDE SEQUENCE [LARGE SCALE GENOMIC DNA]</scope>
    <source>
        <strain evidence="6 7">JCM 14307</strain>
    </source>
</reference>
<evidence type="ECO:0000313" key="7">
    <source>
        <dbReference type="Proteomes" id="UP001500280"/>
    </source>
</evidence>
<evidence type="ECO:0000259" key="5">
    <source>
        <dbReference type="PROSITE" id="PS50931"/>
    </source>
</evidence>
<comment type="similarity">
    <text evidence="1">Belongs to the LysR transcriptional regulatory family.</text>
</comment>
<dbReference type="EMBL" id="BAAANF010000020">
    <property type="protein sequence ID" value="GAA1704684.1"/>
    <property type="molecule type" value="Genomic_DNA"/>
</dbReference>
<gene>
    <name evidence="6" type="ORF">GCM10009745_60200</name>
</gene>
<dbReference type="PANTHER" id="PTHR30126">
    <property type="entry name" value="HTH-TYPE TRANSCRIPTIONAL REGULATOR"/>
    <property type="match status" value="1"/>
</dbReference>
<dbReference type="CDD" id="cd05466">
    <property type="entry name" value="PBP2_LTTR_substrate"/>
    <property type="match status" value="1"/>
</dbReference>
<dbReference type="SUPFAM" id="SSF46785">
    <property type="entry name" value="Winged helix' DNA-binding domain"/>
    <property type="match status" value="1"/>
</dbReference>
<protein>
    <submittedName>
        <fullName evidence="6">LysR family transcriptional regulator</fullName>
    </submittedName>
</protein>
<evidence type="ECO:0000256" key="3">
    <source>
        <dbReference type="ARBA" id="ARBA00023125"/>
    </source>
</evidence>
<dbReference type="RefSeq" id="WP_344159176.1">
    <property type="nucleotide sequence ID" value="NZ_BAAANF010000020.1"/>
</dbReference>